<evidence type="ECO:0000256" key="2">
    <source>
        <dbReference type="SAM" id="SignalP"/>
    </source>
</evidence>
<evidence type="ECO:0000256" key="1">
    <source>
        <dbReference type="ARBA" id="ARBA00006865"/>
    </source>
</evidence>
<keyword evidence="4" id="KW-0378">Hydrolase</keyword>
<dbReference type="KEGG" id="pms:KNP414_05430"/>
<feature type="domain" description="GH16" evidence="3">
    <location>
        <begin position="24"/>
        <end position="289"/>
    </location>
</feature>
<dbReference type="Pfam" id="PF00722">
    <property type="entry name" value="Glyco_hydro_16"/>
    <property type="match status" value="1"/>
</dbReference>
<dbReference type="SMART" id="SM00458">
    <property type="entry name" value="RICIN"/>
    <property type="match status" value="1"/>
</dbReference>
<dbReference type="PROSITE" id="PS51762">
    <property type="entry name" value="GH16_2"/>
    <property type="match status" value="1"/>
</dbReference>
<comment type="similarity">
    <text evidence="1">Belongs to the glycosyl hydrolase 16 family.</text>
</comment>
<dbReference type="GO" id="GO:0005975">
    <property type="term" value="P:carbohydrate metabolic process"/>
    <property type="evidence" value="ECO:0007669"/>
    <property type="project" value="InterPro"/>
</dbReference>
<dbReference type="Gene3D" id="2.80.10.50">
    <property type="match status" value="3"/>
</dbReference>
<feature type="signal peptide" evidence="2">
    <location>
        <begin position="1"/>
        <end position="22"/>
    </location>
</feature>
<dbReference type="PROSITE" id="PS50231">
    <property type="entry name" value="RICIN_B_LECTIN"/>
    <property type="match status" value="1"/>
</dbReference>
<dbReference type="CDD" id="cd00161">
    <property type="entry name" value="beta-trefoil_Ricin-like"/>
    <property type="match status" value="1"/>
</dbReference>
<dbReference type="InterPro" id="IPR050546">
    <property type="entry name" value="Glycosyl_Hydrlase_16"/>
</dbReference>
<dbReference type="GO" id="GO:0004553">
    <property type="term" value="F:hydrolase activity, hydrolyzing O-glycosyl compounds"/>
    <property type="evidence" value="ECO:0007669"/>
    <property type="project" value="InterPro"/>
</dbReference>
<sequence length="434" mass="46690">MSRSIPKLAMAALLAASVSTSAAPAAEAAPTDPWNLVWSDEFSGANGSAPDAAKWSYDIGTGINGGWGNNERQYYTDSRKNSYIQDGRLVIKALAESYGGRNYTSARLVTRNKGDWTYGRMVVRAKLPAGNPTQLQGIWPAIWMLPTDNVYGTWPVSGEIDIMEMVGRESTSASSQKVWGTLHFGNPWKYINSSYTITNNSTNGGFHEYAVEWDPDQIRWYVDSQLFQTRSASEWYSSGAPSPAPFNQRFHLLLNLAVGGDWPGDPAASTVLPQTMEVDYVRVYQRPASSGVVSGANYKLINVNSGKALDVYSAGTANGTNVDVWTDNGTGAQQWQALSNGDGTFRLVNLNSGKALDVAGAGTADGTNVAIWEVNGSAAQKWQFVANADGTYKLINPNSGKALDVAGAGTGDGTNVQIAWDNGSAAQKWRLVRL</sequence>
<dbReference type="HOGENOM" id="CLU_019533_4_1_9"/>
<dbReference type="PATRIC" id="fig|1036673.3.peg.5036"/>
<keyword evidence="2" id="KW-0732">Signal</keyword>
<name>F8FI51_PAEMK</name>
<accession>F8FI51</accession>
<evidence type="ECO:0000259" key="3">
    <source>
        <dbReference type="PROSITE" id="PS51762"/>
    </source>
</evidence>
<dbReference type="AlphaFoldDB" id="F8FI51"/>
<reference evidence="5" key="1">
    <citation type="submission" date="2011-06" db="EMBL/GenBank/DDBJ databases">
        <title>Complete genome sequence of Paenibacillus mucilaginosus KNP414.</title>
        <authorList>
            <person name="Wang J."/>
            <person name="Hu S."/>
            <person name="Hu X."/>
            <person name="Zhang B."/>
            <person name="Dong D."/>
            <person name="Zhang S."/>
            <person name="Zhao K."/>
            <person name="Wu D."/>
        </authorList>
    </citation>
    <scope>NUCLEOTIDE SEQUENCE [LARGE SCALE GENOMIC DNA]</scope>
    <source>
        <strain evidence="5">KNP414</strain>
    </source>
</reference>
<dbReference type="RefSeq" id="WP_013919107.1">
    <property type="nucleotide sequence ID" value="NC_015690.1"/>
</dbReference>
<gene>
    <name evidence="4" type="ordered locus">KNP414_05430</name>
</gene>
<dbReference type="Pfam" id="PF14200">
    <property type="entry name" value="RicinB_lectin_2"/>
    <property type="match status" value="2"/>
</dbReference>
<protein>
    <submittedName>
        <fullName evidence="4">1,3-(1,31,4)-beta-D-glucan 3(4)-glucanohydrolase</fullName>
    </submittedName>
</protein>
<dbReference type="PANTHER" id="PTHR10963">
    <property type="entry name" value="GLYCOSYL HYDROLASE-RELATED"/>
    <property type="match status" value="1"/>
</dbReference>
<dbReference type="InterPro" id="IPR013320">
    <property type="entry name" value="ConA-like_dom_sf"/>
</dbReference>
<dbReference type="SUPFAM" id="SSF49899">
    <property type="entry name" value="Concanavalin A-like lectins/glucanases"/>
    <property type="match status" value="1"/>
</dbReference>
<reference evidence="4 5" key="2">
    <citation type="journal article" date="2013" name="Genome Announc.">
        <title>Genome Sequence of Growth-Improving Paenibacillus mucilaginosus Strain KNP414.</title>
        <authorList>
            <person name="Lu J.J."/>
            <person name="Wang J.F."/>
            <person name="Hu X.F."/>
        </authorList>
    </citation>
    <scope>NUCLEOTIDE SEQUENCE [LARGE SCALE GENOMIC DNA]</scope>
    <source>
        <strain evidence="4 5">KNP414</strain>
    </source>
</reference>
<organism evidence="4 5">
    <name type="scientific">Paenibacillus mucilaginosus (strain KNP414)</name>
    <dbReference type="NCBI Taxonomy" id="1036673"/>
    <lineage>
        <taxon>Bacteria</taxon>
        <taxon>Bacillati</taxon>
        <taxon>Bacillota</taxon>
        <taxon>Bacilli</taxon>
        <taxon>Bacillales</taxon>
        <taxon>Paenibacillaceae</taxon>
        <taxon>Paenibacillus</taxon>
    </lineage>
</organism>
<dbReference type="EMBL" id="CP002869">
    <property type="protein sequence ID" value="AEI43954.1"/>
    <property type="molecule type" value="Genomic_DNA"/>
</dbReference>
<dbReference type="PANTHER" id="PTHR10963:SF55">
    <property type="entry name" value="GLYCOSIDE HYDROLASE FAMILY 16 PROTEIN"/>
    <property type="match status" value="1"/>
</dbReference>
<dbReference type="CDD" id="cd08023">
    <property type="entry name" value="GH16_laminarinase_like"/>
    <property type="match status" value="1"/>
</dbReference>
<evidence type="ECO:0000313" key="4">
    <source>
        <dbReference type="EMBL" id="AEI43954.1"/>
    </source>
</evidence>
<feature type="chain" id="PRO_5038848823" evidence="2">
    <location>
        <begin position="23"/>
        <end position="434"/>
    </location>
</feature>
<dbReference type="SUPFAM" id="SSF50370">
    <property type="entry name" value="Ricin B-like lectins"/>
    <property type="match status" value="1"/>
</dbReference>
<proteinExistence type="inferred from homology"/>
<dbReference type="Gene3D" id="2.60.120.200">
    <property type="match status" value="1"/>
</dbReference>
<evidence type="ECO:0000313" key="5">
    <source>
        <dbReference type="Proteomes" id="UP000006620"/>
    </source>
</evidence>
<dbReference type="Proteomes" id="UP000006620">
    <property type="component" value="Chromosome"/>
</dbReference>
<dbReference type="InterPro" id="IPR000757">
    <property type="entry name" value="Beta-glucanase-like"/>
</dbReference>
<dbReference type="InterPro" id="IPR000772">
    <property type="entry name" value="Ricin_B_lectin"/>
</dbReference>
<dbReference type="InterPro" id="IPR035992">
    <property type="entry name" value="Ricin_B-like_lectins"/>
</dbReference>